<dbReference type="SUPFAM" id="SSF56796">
    <property type="entry name" value="Dehydroquinate synthase-like"/>
    <property type="match status" value="1"/>
</dbReference>
<dbReference type="InterPro" id="IPR056798">
    <property type="entry name" value="ADH_Fe_C"/>
</dbReference>
<dbReference type="InterPro" id="IPR018211">
    <property type="entry name" value="ADH_Fe_CS"/>
</dbReference>
<dbReference type="CDD" id="cd08181">
    <property type="entry name" value="PPD-like"/>
    <property type="match status" value="1"/>
</dbReference>
<organism evidence="4 5">
    <name type="scientific">Pectinatus haikarae</name>
    <dbReference type="NCBI Taxonomy" id="349096"/>
    <lineage>
        <taxon>Bacteria</taxon>
        <taxon>Bacillati</taxon>
        <taxon>Bacillota</taxon>
        <taxon>Negativicutes</taxon>
        <taxon>Selenomonadales</taxon>
        <taxon>Selenomonadaceae</taxon>
        <taxon>Pectinatus</taxon>
    </lineage>
</organism>
<name>A0ABT9Y5U7_9FIRM</name>
<dbReference type="PANTHER" id="PTHR11496:SF103">
    <property type="entry name" value="DEHYDROGENASE, PUTATIVE-RELATED"/>
    <property type="match status" value="1"/>
</dbReference>
<feature type="domain" description="Fe-containing alcohol dehydrogenase-like C-terminal" evidence="3">
    <location>
        <begin position="186"/>
        <end position="312"/>
    </location>
</feature>
<dbReference type="Proteomes" id="UP001239167">
    <property type="component" value="Unassembled WGS sequence"/>
</dbReference>
<evidence type="ECO:0000259" key="2">
    <source>
        <dbReference type="Pfam" id="PF00465"/>
    </source>
</evidence>
<dbReference type="Pfam" id="PF25137">
    <property type="entry name" value="ADH_Fe_C"/>
    <property type="match status" value="1"/>
</dbReference>
<comment type="caution">
    <text evidence="4">The sequence shown here is derived from an EMBL/GenBank/DDBJ whole genome shotgun (WGS) entry which is preliminary data.</text>
</comment>
<dbReference type="Gene3D" id="1.20.1090.10">
    <property type="entry name" value="Dehydroquinate synthase-like - alpha domain"/>
    <property type="match status" value="1"/>
</dbReference>
<evidence type="ECO:0000313" key="4">
    <source>
        <dbReference type="EMBL" id="MDQ0203207.1"/>
    </source>
</evidence>
<reference evidence="4 5" key="1">
    <citation type="submission" date="2023-07" db="EMBL/GenBank/DDBJ databases">
        <title>Genomic Encyclopedia of Type Strains, Phase IV (KMG-IV): sequencing the most valuable type-strain genomes for metagenomic binning, comparative biology and taxonomic classification.</title>
        <authorList>
            <person name="Goeker M."/>
        </authorList>
    </citation>
    <scope>NUCLEOTIDE SEQUENCE [LARGE SCALE GENOMIC DNA]</scope>
    <source>
        <strain evidence="4 5">DSM 16980</strain>
    </source>
</reference>
<dbReference type="InterPro" id="IPR039697">
    <property type="entry name" value="Alcohol_dehydrogenase_Fe"/>
</dbReference>
<sequence>MQTMKFAMPTKIFFGKNCIREHHDIFTLGKKALLVTGRHSAKINGSQDDVEAVLRGNHIPYAVFNEVDSNPDIPTVYKGAAAAKAEGADFIIAIGGGSPMDAAKGIALLACQDIAENDLFSGTYAEKVLPMIHIPTTSGTGSEVTPYSILSNHLAQTKSTIATPLIFPAYALLDPAYQKKLPVSITVNTALDALSHNIESALSIKINPLIGQIAQSGIKQIGECLPALAEGGFTEEIRAKLMYGSLAGGLCIAHTGTNIVHSLGYSLTYFRNIDHGRANALTIASYLHFIAAGAPEKVSSILSAMQFNNIEQFRQYIDQILGKKEDFTVSELQKYTQIALKAKNINTSLIAPDESAVMGFYTDSLLR</sequence>
<gene>
    <name evidence="4" type="ORF">J2S01_000914</name>
</gene>
<feature type="domain" description="Alcohol dehydrogenase iron-type/glycerol dehydrogenase GldA" evidence="2">
    <location>
        <begin position="9"/>
        <end position="175"/>
    </location>
</feature>
<dbReference type="Gene3D" id="3.40.50.1970">
    <property type="match status" value="1"/>
</dbReference>
<dbReference type="Pfam" id="PF00465">
    <property type="entry name" value="Fe-ADH"/>
    <property type="match status" value="1"/>
</dbReference>
<dbReference type="PANTHER" id="PTHR11496">
    <property type="entry name" value="ALCOHOL DEHYDROGENASE"/>
    <property type="match status" value="1"/>
</dbReference>
<dbReference type="PROSITE" id="PS00913">
    <property type="entry name" value="ADH_IRON_1"/>
    <property type="match status" value="1"/>
</dbReference>
<evidence type="ECO:0000313" key="5">
    <source>
        <dbReference type="Proteomes" id="UP001239167"/>
    </source>
</evidence>
<dbReference type="EMBL" id="JAUSUE010000004">
    <property type="protein sequence ID" value="MDQ0203207.1"/>
    <property type="molecule type" value="Genomic_DNA"/>
</dbReference>
<evidence type="ECO:0000259" key="3">
    <source>
        <dbReference type="Pfam" id="PF25137"/>
    </source>
</evidence>
<keyword evidence="1" id="KW-0560">Oxidoreductase</keyword>
<protein>
    <submittedName>
        <fullName evidence="4">Alcohol dehydrogenase class IV</fullName>
    </submittedName>
</protein>
<proteinExistence type="predicted"/>
<dbReference type="InterPro" id="IPR001670">
    <property type="entry name" value="ADH_Fe/GldA"/>
</dbReference>
<evidence type="ECO:0000256" key="1">
    <source>
        <dbReference type="ARBA" id="ARBA00023002"/>
    </source>
</evidence>
<dbReference type="RefSeq" id="WP_307223190.1">
    <property type="nucleotide sequence ID" value="NZ_CP116940.1"/>
</dbReference>
<accession>A0ABT9Y5U7</accession>
<keyword evidence="5" id="KW-1185">Reference proteome</keyword>